<gene>
    <name evidence="2" type="ORF">Q4568_13120</name>
</gene>
<evidence type="ECO:0000313" key="2">
    <source>
        <dbReference type="EMBL" id="MDO6543482.1"/>
    </source>
</evidence>
<proteinExistence type="predicted"/>
<dbReference type="Proteomes" id="UP001170624">
    <property type="component" value="Unassembled WGS sequence"/>
</dbReference>
<reference evidence="2" key="1">
    <citation type="submission" date="2023-07" db="EMBL/GenBank/DDBJ databases">
        <title>Genome content predicts the carbon catabolic preferences of heterotrophic bacteria.</title>
        <authorList>
            <person name="Gralka M."/>
        </authorList>
    </citation>
    <scope>NUCLEOTIDE SEQUENCE</scope>
    <source>
        <strain evidence="2">G2M05</strain>
    </source>
</reference>
<evidence type="ECO:0000256" key="1">
    <source>
        <dbReference type="SAM" id="MobiDB-lite"/>
    </source>
</evidence>
<evidence type="ECO:0000313" key="3">
    <source>
        <dbReference type="Proteomes" id="UP001170624"/>
    </source>
</evidence>
<protein>
    <submittedName>
        <fullName evidence="2">Uncharacterized protein</fullName>
    </submittedName>
</protein>
<comment type="caution">
    <text evidence="2">The sequence shown here is derived from an EMBL/GenBank/DDBJ whole genome shotgun (WGS) entry which is preliminary data.</text>
</comment>
<feature type="region of interest" description="Disordered" evidence="1">
    <location>
        <begin position="1"/>
        <end position="23"/>
    </location>
</feature>
<organism evidence="2 3">
    <name type="scientific">Photobacterium sanguinicancri</name>
    <dbReference type="NCBI Taxonomy" id="875932"/>
    <lineage>
        <taxon>Bacteria</taxon>
        <taxon>Pseudomonadati</taxon>
        <taxon>Pseudomonadota</taxon>
        <taxon>Gammaproteobacteria</taxon>
        <taxon>Vibrionales</taxon>
        <taxon>Vibrionaceae</taxon>
        <taxon>Photobacterium</taxon>
    </lineage>
</organism>
<dbReference type="EMBL" id="JAUOPU010000012">
    <property type="protein sequence ID" value="MDO6543482.1"/>
    <property type="molecule type" value="Genomic_DNA"/>
</dbReference>
<name>A0AAW7Y922_9GAMM</name>
<dbReference type="RefSeq" id="WP_303499960.1">
    <property type="nucleotide sequence ID" value="NZ_JAUOPU010000012.1"/>
</dbReference>
<accession>A0AAW7Y922</accession>
<dbReference type="AlphaFoldDB" id="A0AAW7Y922"/>
<sequence length="59" mass="6568">MTSSNHGGVRQGAGRKKASPTKQIRVDSDLADIFKDISDDYRLNPEKAKRIRDILLEVG</sequence>